<dbReference type="AlphaFoldDB" id="A0A918NCF1"/>
<reference evidence="1" key="2">
    <citation type="submission" date="2020-09" db="EMBL/GenBank/DDBJ databases">
        <authorList>
            <person name="Sun Q."/>
            <person name="Kim S."/>
        </authorList>
    </citation>
    <scope>NUCLEOTIDE SEQUENCE</scope>
    <source>
        <strain evidence="1">KCTC 22169</strain>
    </source>
</reference>
<dbReference type="InterPro" id="IPR036890">
    <property type="entry name" value="HATPase_C_sf"/>
</dbReference>
<dbReference type="SUPFAM" id="SSF55874">
    <property type="entry name" value="ATPase domain of HSP90 chaperone/DNA topoisomerase II/histidine kinase"/>
    <property type="match status" value="1"/>
</dbReference>
<sequence length="477" mass="54637">MSEQDGNIDVIQASPTKRFFVDMLTRDIELNDAILDLLDNCVDGIQRTIHNTDKETTERPYEGYWAKITVSEDKFTIEDNCGGIPRDIAKNYAFRFGRPDDRTDGEIPTVGIYGIGMKRAIFKMGLSSTIESKHDDEECYKVNIKPEWLKNDEDWELRLLEPEANQENVGTKISISNLHDHIREKFKHAGEFNEQLSELVSTHYTYIIQNGFNVIIDEQIVTPQPLDVLASSFDDYENNQGILPFIYEGTKNGVQIRIVVGFLAQPPGESEVAEYTEAPRKKEQAGWTIIANDRVVLYKDRTRLTGWGTGTVPSYHPQFRDISGVVEFSCNDAEKLPINTTKRGLEAGDELYLYVKDFMCEGLKIFTQHTNIWKGYKEKEKEIFDSANAASIRSVTNNIKSELWVNPKKNPNEKKFIPKLPKPKSETVVSKWIRFSKKQSDIKKVSQYLFDNDDIEPSTVGEKCFDLILEDSKEDLE</sequence>
<dbReference type="RefSeq" id="WP_189609343.1">
    <property type="nucleotide sequence ID" value="NZ_BMXR01000006.1"/>
</dbReference>
<evidence type="ECO:0000313" key="1">
    <source>
        <dbReference type="EMBL" id="GGX57425.1"/>
    </source>
</evidence>
<evidence type="ECO:0000313" key="2">
    <source>
        <dbReference type="Proteomes" id="UP000626148"/>
    </source>
</evidence>
<dbReference type="Proteomes" id="UP000626148">
    <property type="component" value="Unassembled WGS sequence"/>
</dbReference>
<dbReference type="EMBL" id="BMXR01000006">
    <property type="protein sequence ID" value="GGX57425.1"/>
    <property type="molecule type" value="Genomic_DNA"/>
</dbReference>
<protein>
    <submittedName>
        <fullName evidence="1">ATPase</fullName>
    </submittedName>
</protein>
<keyword evidence="2" id="KW-1185">Reference proteome</keyword>
<proteinExistence type="predicted"/>
<organism evidence="1 2">
    <name type="scientific">Saccharospirillum salsuginis</name>
    <dbReference type="NCBI Taxonomy" id="418750"/>
    <lineage>
        <taxon>Bacteria</taxon>
        <taxon>Pseudomonadati</taxon>
        <taxon>Pseudomonadota</taxon>
        <taxon>Gammaproteobacteria</taxon>
        <taxon>Oceanospirillales</taxon>
        <taxon>Saccharospirillaceae</taxon>
        <taxon>Saccharospirillum</taxon>
    </lineage>
</organism>
<accession>A0A918NCF1</accession>
<dbReference type="Gene3D" id="3.30.565.10">
    <property type="entry name" value="Histidine kinase-like ATPase, C-terminal domain"/>
    <property type="match status" value="1"/>
</dbReference>
<reference evidence="1" key="1">
    <citation type="journal article" date="2014" name="Int. J. Syst. Evol. Microbiol.">
        <title>Complete genome sequence of Corynebacterium casei LMG S-19264T (=DSM 44701T), isolated from a smear-ripened cheese.</title>
        <authorList>
            <consortium name="US DOE Joint Genome Institute (JGI-PGF)"/>
            <person name="Walter F."/>
            <person name="Albersmeier A."/>
            <person name="Kalinowski J."/>
            <person name="Ruckert C."/>
        </authorList>
    </citation>
    <scope>NUCLEOTIDE SEQUENCE</scope>
    <source>
        <strain evidence="1">KCTC 22169</strain>
    </source>
</reference>
<name>A0A918NCF1_9GAMM</name>
<comment type="caution">
    <text evidence="1">The sequence shown here is derived from an EMBL/GenBank/DDBJ whole genome shotgun (WGS) entry which is preliminary data.</text>
</comment>
<gene>
    <name evidence="1" type="ORF">GCM10007392_26240</name>
</gene>
<dbReference type="Pfam" id="PF13589">
    <property type="entry name" value="HATPase_c_3"/>
    <property type="match status" value="1"/>
</dbReference>